<dbReference type="InterPro" id="IPR036737">
    <property type="entry name" value="OmpA-like_sf"/>
</dbReference>
<keyword evidence="8" id="KW-0175">Coiled coil</keyword>
<dbReference type="Proteomes" id="UP000216998">
    <property type="component" value="Unassembled WGS sequence"/>
</dbReference>
<evidence type="ECO:0000256" key="3">
    <source>
        <dbReference type="ARBA" id="ARBA00022475"/>
    </source>
</evidence>
<evidence type="ECO:0000259" key="12">
    <source>
        <dbReference type="PROSITE" id="PS51123"/>
    </source>
</evidence>
<organism evidence="13 14">
    <name type="scientific">Niveispirillum lacus</name>
    <dbReference type="NCBI Taxonomy" id="1981099"/>
    <lineage>
        <taxon>Bacteria</taxon>
        <taxon>Pseudomonadati</taxon>
        <taxon>Pseudomonadota</taxon>
        <taxon>Alphaproteobacteria</taxon>
        <taxon>Rhodospirillales</taxon>
        <taxon>Azospirillaceae</taxon>
        <taxon>Niveispirillum</taxon>
    </lineage>
</organism>
<evidence type="ECO:0000256" key="9">
    <source>
        <dbReference type="SAM" id="MobiDB-lite"/>
    </source>
</evidence>
<dbReference type="GO" id="GO:0005886">
    <property type="term" value="C:plasma membrane"/>
    <property type="evidence" value="ECO:0007669"/>
    <property type="project" value="UniProtKB-SubCell"/>
</dbReference>
<feature type="compositionally biased region" description="Low complexity" evidence="9">
    <location>
        <begin position="355"/>
        <end position="375"/>
    </location>
</feature>
<dbReference type="EMBL" id="NOXU01000031">
    <property type="protein sequence ID" value="OYQ32950.1"/>
    <property type="molecule type" value="Genomic_DNA"/>
</dbReference>
<evidence type="ECO:0000256" key="8">
    <source>
        <dbReference type="SAM" id="Coils"/>
    </source>
</evidence>
<comment type="similarity">
    <text evidence="2">Belongs to the MotB family.</text>
</comment>
<dbReference type="InterPro" id="IPR006665">
    <property type="entry name" value="OmpA-like"/>
</dbReference>
<dbReference type="InterPro" id="IPR025713">
    <property type="entry name" value="MotB-like_N_dom"/>
</dbReference>
<feature type="compositionally biased region" description="Low complexity" evidence="9">
    <location>
        <begin position="91"/>
        <end position="110"/>
    </location>
</feature>
<dbReference type="PROSITE" id="PS51123">
    <property type="entry name" value="OMPA_2"/>
    <property type="match status" value="1"/>
</dbReference>
<dbReference type="PROSITE" id="PS00018">
    <property type="entry name" value="EF_HAND_1"/>
    <property type="match status" value="1"/>
</dbReference>
<keyword evidence="6 7" id="KW-0472">Membrane</keyword>
<accession>A0A255YX12</accession>
<dbReference type="Pfam" id="PF13677">
    <property type="entry name" value="MotB_plug"/>
    <property type="match status" value="1"/>
</dbReference>
<dbReference type="Gene3D" id="3.30.1330.60">
    <property type="entry name" value="OmpA-like domain"/>
    <property type="match status" value="1"/>
</dbReference>
<evidence type="ECO:0000313" key="14">
    <source>
        <dbReference type="Proteomes" id="UP000216998"/>
    </source>
</evidence>
<gene>
    <name evidence="13" type="ORF">CHU95_18270</name>
</gene>
<dbReference type="PROSITE" id="PS50222">
    <property type="entry name" value="EF_HAND_2"/>
    <property type="match status" value="1"/>
</dbReference>
<dbReference type="AlphaFoldDB" id="A0A255YX12"/>
<feature type="domain" description="EF-hand" evidence="11">
    <location>
        <begin position="163"/>
        <end position="188"/>
    </location>
</feature>
<dbReference type="CDD" id="cd07185">
    <property type="entry name" value="OmpA_C-like"/>
    <property type="match status" value="1"/>
</dbReference>
<evidence type="ECO:0000256" key="6">
    <source>
        <dbReference type="ARBA" id="ARBA00023136"/>
    </source>
</evidence>
<proteinExistence type="inferred from homology"/>
<keyword evidence="3" id="KW-1003">Cell membrane</keyword>
<evidence type="ECO:0000256" key="2">
    <source>
        <dbReference type="ARBA" id="ARBA00008914"/>
    </source>
</evidence>
<dbReference type="OrthoDB" id="7170686at2"/>
<feature type="region of interest" description="Disordered" evidence="9">
    <location>
        <begin position="90"/>
        <end position="148"/>
    </location>
</feature>
<evidence type="ECO:0000256" key="4">
    <source>
        <dbReference type="ARBA" id="ARBA00022692"/>
    </source>
</evidence>
<evidence type="ECO:0000313" key="13">
    <source>
        <dbReference type="EMBL" id="OYQ32950.1"/>
    </source>
</evidence>
<protein>
    <submittedName>
        <fullName evidence="13">Chemotaxis protein MotB</fullName>
    </submittedName>
</protein>
<dbReference type="GO" id="GO:0005509">
    <property type="term" value="F:calcium ion binding"/>
    <property type="evidence" value="ECO:0007669"/>
    <property type="project" value="InterPro"/>
</dbReference>
<evidence type="ECO:0000256" key="7">
    <source>
        <dbReference type="PROSITE-ProRule" id="PRU00473"/>
    </source>
</evidence>
<dbReference type="PANTHER" id="PTHR30329:SF21">
    <property type="entry name" value="LIPOPROTEIN YIAD-RELATED"/>
    <property type="match status" value="1"/>
</dbReference>
<reference evidence="13 14" key="1">
    <citation type="submission" date="2017-07" db="EMBL/GenBank/DDBJ databases">
        <title>Niveispirillum cyanobacteriorum sp. nov., isolated from cyanobacterial aggregates in a eutrophic lake.</title>
        <authorList>
            <person name="Cai H."/>
        </authorList>
    </citation>
    <scope>NUCLEOTIDE SEQUENCE [LARGE SCALE GENOMIC DNA]</scope>
    <source>
        <strain evidence="14">TH1-14</strain>
    </source>
</reference>
<dbReference type="Pfam" id="PF00691">
    <property type="entry name" value="OmpA"/>
    <property type="match status" value="1"/>
</dbReference>
<evidence type="ECO:0000259" key="11">
    <source>
        <dbReference type="PROSITE" id="PS50222"/>
    </source>
</evidence>
<feature type="transmembrane region" description="Helical" evidence="10">
    <location>
        <begin position="29"/>
        <end position="48"/>
    </location>
</feature>
<dbReference type="InterPro" id="IPR002048">
    <property type="entry name" value="EF_hand_dom"/>
</dbReference>
<feature type="compositionally biased region" description="Gly residues" evidence="9">
    <location>
        <begin position="135"/>
        <end position="145"/>
    </location>
</feature>
<evidence type="ECO:0000256" key="1">
    <source>
        <dbReference type="ARBA" id="ARBA00004162"/>
    </source>
</evidence>
<evidence type="ECO:0000256" key="10">
    <source>
        <dbReference type="SAM" id="Phobius"/>
    </source>
</evidence>
<dbReference type="RefSeq" id="WP_094457987.1">
    <property type="nucleotide sequence ID" value="NZ_NOXU01000031.1"/>
</dbReference>
<feature type="domain" description="OmpA-like" evidence="12">
    <location>
        <begin position="223"/>
        <end position="342"/>
    </location>
</feature>
<feature type="region of interest" description="Disordered" evidence="9">
    <location>
        <begin position="347"/>
        <end position="387"/>
    </location>
</feature>
<dbReference type="SUPFAM" id="SSF103088">
    <property type="entry name" value="OmpA-like"/>
    <property type="match status" value="1"/>
</dbReference>
<name>A0A255YX12_9PROT</name>
<dbReference type="InterPro" id="IPR050330">
    <property type="entry name" value="Bact_OuterMem_StrucFunc"/>
</dbReference>
<keyword evidence="5 10" id="KW-1133">Transmembrane helix</keyword>
<sequence>MAGGEEKAPIIIKKINKGGEGHHGGAWKVAYADFVTAMMAFFLLLWLLNVTTAEQKMGIADYFSPASASRQTSGSGGVLGGQTIRVEGAMVNSSSPPGVTVPTPTMPAAANSDEQTDDMQDSSSGRPTEQETTGKGAGAKEGGWTRGDVVNGLAVLERAGEKDAADKNKDGNVDEGELKEALAKHEEAQFAKAEAELRQAIQQIPELRNLAQNLIIDKTPEGLRIQLVDQEGYSMFPSGSAKMQPQTAQLLSQVAQAVSNLPNRLSISGHTDSIPFGSGASYTNWELSSDRANATRRALEAMGVQDGRIETVVGRADRDHLFKDDPNSPRNRRISIVLLRDSILRAGSAGGGDGATPAPAGAGSSGPPAAAPRASVQPAPAVMGTSR</sequence>
<keyword evidence="4 10" id="KW-0812">Transmembrane</keyword>
<feature type="coiled-coil region" evidence="8">
    <location>
        <begin position="178"/>
        <end position="210"/>
    </location>
</feature>
<evidence type="ECO:0000256" key="5">
    <source>
        <dbReference type="ARBA" id="ARBA00022989"/>
    </source>
</evidence>
<dbReference type="PANTHER" id="PTHR30329">
    <property type="entry name" value="STATOR ELEMENT OF FLAGELLAR MOTOR COMPLEX"/>
    <property type="match status" value="1"/>
</dbReference>
<keyword evidence="14" id="KW-1185">Reference proteome</keyword>
<comment type="subcellular location">
    <subcellularLocation>
        <location evidence="1">Cell membrane</location>
        <topology evidence="1">Single-pass membrane protein</topology>
    </subcellularLocation>
</comment>
<dbReference type="InterPro" id="IPR018247">
    <property type="entry name" value="EF_Hand_1_Ca_BS"/>
</dbReference>
<comment type="caution">
    <text evidence="13">The sequence shown here is derived from an EMBL/GenBank/DDBJ whole genome shotgun (WGS) entry which is preliminary data.</text>
</comment>